<name>A0A1T4YBR7_9BACT</name>
<dbReference type="AlphaFoldDB" id="A0A1T4YBR7"/>
<dbReference type="RefSeq" id="WP_078814070.1">
    <property type="nucleotide sequence ID" value="NZ_FUYE01000009.1"/>
</dbReference>
<dbReference type="STRING" id="48467.SAMN02745166_02889"/>
<dbReference type="EMBL" id="FUYE01000009">
    <property type="protein sequence ID" value="SKA99272.1"/>
    <property type="molecule type" value="Genomic_DNA"/>
</dbReference>
<accession>A0A1T4YBR7</accession>
<proteinExistence type="predicted"/>
<dbReference type="OrthoDB" id="191263at2"/>
<organism evidence="1 2">
    <name type="scientific">Prosthecobacter debontii</name>
    <dbReference type="NCBI Taxonomy" id="48467"/>
    <lineage>
        <taxon>Bacteria</taxon>
        <taxon>Pseudomonadati</taxon>
        <taxon>Verrucomicrobiota</taxon>
        <taxon>Verrucomicrobiia</taxon>
        <taxon>Verrucomicrobiales</taxon>
        <taxon>Verrucomicrobiaceae</taxon>
        <taxon>Prosthecobacter</taxon>
    </lineage>
</organism>
<gene>
    <name evidence="1" type="ORF">SAMN02745166_02889</name>
</gene>
<evidence type="ECO:0000313" key="1">
    <source>
        <dbReference type="EMBL" id="SKA99272.1"/>
    </source>
</evidence>
<dbReference type="Proteomes" id="UP000190774">
    <property type="component" value="Unassembled WGS sequence"/>
</dbReference>
<keyword evidence="2" id="KW-1185">Reference proteome</keyword>
<evidence type="ECO:0000313" key="2">
    <source>
        <dbReference type="Proteomes" id="UP000190774"/>
    </source>
</evidence>
<protein>
    <submittedName>
        <fullName evidence="1">Uncharacterized protein</fullName>
    </submittedName>
</protein>
<sequence length="166" mass="18163">MEPLSPNDPLWKVLGQTKRVEVRPNFTQNVVRMARQTPQDRGWLARLKSWWQEKQEVGTAATWTWAAAAAAIALTASAVLFTPAASEESSANLAAVTNPAPVPISRAEIASVEKAEPASTVATAEVDFPLMPGFETEWQNLEQMGDLLAVHDTSLLTDSEINLLFY</sequence>
<reference evidence="2" key="1">
    <citation type="submission" date="2017-02" db="EMBL/GenBank/DDBJ databases">
        <authorList>
            <person name="Varghese N."/>
            <person name="Submissions S."/>
        </authorList>
    </citation>
    <scope>NUCLEOTIDE SEQUENCE [LARGE SCALE GENOMIC DNA]</scope>
    <source>
        <strain evidence="2">ATCC 700200</strain>
    </source>
</reference>